<proteinExistence type="predicted"/>
<dbReference type="EMBL" id="ASHM01095083">
    <property type="protein sequence ID" value="PNX65197.1"/>
    <property type="molecule type" value="Genomic_DNA"/>
</dbReference>
<dbReference type="ExpressionAtlas" id="A0A2K3KFX3">
    <property type="expression patterns" value="baseline"/>
</dbReference>
<dbReference type="GO" id="GO:0003676">
    <property type="term" value="F:nucleic acid binding"/>
    <property type="evidence" value="ECO:0007669"/>
    <property type="project" value="InterPro"/>
</dbReference>
<gene>
    <name evidence="2" type="ORF">L195_g054420</name>
</gene>
<sequence>GCSSTSTILTQVAPADFIALSCDGAVTSQTGLAGCGGVLRNCHGGFLVAFSAKVGSVSVVRAELCGIIYGLDLAKNKGHKRIHVEFDSLIETKY</sequence>
<dbReference type="GO" id="GO:0004523">
    <property type="term" value="F:RNA-DNA hybrid ribonuclease activity"/>
    <property type="evidence" value="ECO:0007669"/>
    <property type="project" value="InterPro"/>
</dbReference>
<dbReference type="Proteomes" id="UP000236291">
    <property type="component" value="Unassembled WGS sequence"/>
</dbReference>
<feature type="domain" description="RNase H type-1" evidence="1">
    <location>
        <begin position="22"/>
        <end position="88"/>
    </location>
</feature>
<name>A0A2K3KFX3_TRIPR</name>
<dbReference type="Pfam" id="PF13456">
    <property type="entry name" value="RVT_3"/>
    <property type="match status" value="1"/>
</dbReference>
<evidence type="ECO:0000313" key="3">
    <source>
        <dbReference type="Proteomes" id="UP000236291"/>
    </source>
</evidence>
<dbReference type="SUPFAM" id="SSF53098">
    <property type="entry name" value="Ribonuclease H-like"/>
    <property type="match status" value="1"/>
</dbReference>
<dbReference type="InterPro" id="IPR053151">
    <property type="entry name" value="RNase_H-like"/>
</dbReference>
<accession>A0A2K3KFX3</accession>
<dbReference type="InterPro" id="IPR012337">
    <property type="entry name" value="RNaseH-like_sf"/>
</dbReference>
<comment type="caution">
    <text evidence="2">The sequence shown here is derived from an EMBL/GenBank/DDBJ whole genome shotgun (WGS) entry which is preliminary data.</text>
</comment>
<dbReference type="PANTHER" id="PTHR47723:SF19">
    <property type="entry name" value="POLYNUCLEOTIDYL TRANSFERASE, RIBONUCLEASE H-LIKE SUPERFAMILY PROTEIN"/>
    <property type="match status" value="1"/>
</dbReference>
<organism evidence="2 3">
    <name type="scientific">Trifolium pratense</name>
    <name type="common">Red clover</name>
    <dbReference type="NCBI Taxonomy" id="57577"/>
    <lineage>
        <taxon>Eukaryota</taxon>
        <taxon>Viridiplantae</taxon>
        <taxon>Streptophyta</taxon>
        <taxon>Embryophyta</taxon>
        <taxon>Tracheophyta</taxon>
        <taxon>Spermatophyta</taxon>
        <taxon>Magnoliopsida</taxon>
        <taxon>eudicotyledons</taxon>
        <taxon>Gunneridae</taxon>
        <taxon>Pentapetalae</taxon>
        <taxon>rosids</taxon>
        <taxon>fabids</taxon>
        <taxon>Fabales</taxon>
        <taxon>Fabaceae</taxon>
        <taxon>Papilionoideae</taxon>
        <taxon>50 kb inversion clade</taxon>
        <taxon>NPAAA clade</taxon>
        <taxon>Hologalegina</taxon>
        <taxon>IRL clade</taxon>
        <taxon>Trifolieae</taxon>
        <taxon>Trifolium</taxon>
    </lineage>
</organism>
<dbReference type="AlphaFoldDB" id="A0A2K3KFX3"/>
<reference evidence="2 3" key="1">
    <citation type="journal article" date="2014" name="Am. J. Bot.">
        <title>Genome assembly and annotation for red clover (Trifolium pratense; Fabaceae).</title>
        <authorList>
            <person name="Istvanek J."/>
            <person name="Jaros M."/>
            <person name="Krenek A."/>
            <person name="Repkova J."/>
        </authorList>
    </citation>
    <scope>NUCLEOTIDE SEQUENCE [LARGE SCALE GENOMIC DNA]</scope>
    <source>
        <strain evidence="3">cv. Tatra</strain>
        <tissue evidence="2">Young leaves</tissue>
    </source>
</reference>
<reference evidence="2 3" key="2">
    <citation type="journal article" date="2017" name="Front. Plant Sci.">
        <title>Gene Classification and Mining of Molecular Markers Useful in Red Clover (Trifolium pratense) Breeding.</title>
        <authorList>
            <person name="Istvanek J."/>
            <person name="Dluhosova J."/>
            <person name="Dluhos P."/>
            <person name="Patkova L."/>
            <person name="Nedelnik J."/>
            <person name="Repkova J."/>
        </authorList>
    </citation>
    <scope>NUCLEOTIDE SEQUENCE [LARGE SCALE GENOMIC DNA]</scope>
    <source>
        <strain evidence="3">cv. Tatra</strain>
        <tissue evidence="2">Young leaves</tissue>
    </source>
</reference>
<dbReference type="InterPro" id="IPR002156">
    <property type="entry name" value="RNaseH_domain"/>
</dbReference>
<dbReference type="InterPro" id="IPR044730">
    <property type="entry name" value="RNase_H-like_dom_plant"/>
</dbReference>
<dbReference type="Gene3D" id="3.30.420.10">
    <property type="entry name" value="Ribonuclease H-like superfamily/Ribonuclease H"/>
    <property type="match status" value="1"/>
</dbReference>
<feature type="non-terminal residue" evidence="2">
    <location>
        <position position="1"/>
    </location>
</feature>
<dbReference type="InterPro" id="IPR036397">
    <property type="entry name" value="RNaseH_sf"/>
</dbReference>
<dbReference type="PANTHER" id="PTHR47723">
    <property type="entry name" value="OS05G0353850 PROTEIN"/>
    <property type="match status" value="1"/>
</dbReference>
<evidence type="ECO:0000259" key="1">
    <source>
        <dbReference type="Pfam" id="PF13456"/>
    </source>
</evidence>
<dbReference type="CDD" id="cd06222">
    <property type="entry name" value="RNase_H_like"/>
    <property type="match status" value="1"/>
</dbReference>
<protein>
    <submittedName>
        <fullName evidence="2">Ribonuclease H</fullName>
    </submittedName>
</protein>
<evidence type="ECO:0000313" key="2">
    <source>
        <dbReference type="EMBL" id="PNX65197.1"/>
    </source>
</evidence>